<keyword evidence="1" id="KW-1133">Transmembrane helix</keyword>
<keyword evidence="1" id="KW-0812">Transmembrane</keyword>
<dbReference type="EMBL" id="QUMQ01000001">
    <property type="protein sequence ID" value="REF99197.1"/>
    <property type="molecule type" value="Genomic_DNA"/>
</dbReference>
<comment type="caution">
    <text evidence="2">The sequence shown here is derived from an EMBL/GenBank/DDBJ whole genome shotgun (WGS) entry which is preliminary data.</text>
</comment>
<keyword evidence="1" id="KW-0472">Membrane</keyword>
<name>A0A3D9ZPU4_9ACTN</name>
<accession>A0A3D9ZPU4</accession>
<evidence type="ECO:0000256" key="1">
    <source>
        <dbReference type="SAM" id="Phobius"/>
    </source>
</evidence>
<feature type="transmembrane region" description="Helical" evidence="1">
    <location>
        <begin position="75"/>
        <end position="93"/>
    </location>
</feature>
<dbReference type="AlphaFoldDB" id="A0A3D9ZPU4"/>
<evidence type="ECO:0000313" key="3">
    <source>
        <dbReference type="Proteomes" id="UP000256913"/>
    </source>
</evidence>
<gene>
    <name evidence="2" type="ORF">DFJ67_5224</name>
</gene>
<proteinExistence type="predicted"/>
<reference evidence="2 3" key="1">
    <citation type="submission" date="2018-08" db="EMBL/GenBank/DDBJ databases">
        <title>Sequencing the genomes of 1000 actinobacteria strains.</title>
        <authorList>
            <person name="Klenk H.-P."/>
        </authorList>
    </citation>
    <scope>NUCLEOTIDE SEQUENCE [LARGE SCALE GENOMIC DNA]</scope>
    <source>
        <strain evidence="2 3">DSM 44099</strain>
    </source>
</reference>
<keyword evidence="3" id="KW-1185">Reference proteome</keyword>
<organism evidence="2 3">
    <name type="scientific">Asanoa ferruginea</name>
    <dbReference type="NCBI Taxonomy" id="53367"/>
    <lineage>
        <taxon>Bacteria</taxon>
        <taxon>Bacillati</taxon>
        <taxon>Actinomycetota</taxon>
        <taxon>Actinomycetes</taxon>
        <taxon>Micromonosporales</taxon>
        <taxon>Micromonosporaceae</taxon>
        <taxon>Asanoa</taxon>
    </lineage>
</organism>
<protein>
    <submittedName>
        <fullName evidence="2">Uncharacterized protein</fullName>
    </submittedName>
</protein>
<sequence>MSLLLVVRDPRQMHPDFEPNRGRIEFVPSETEFEVLNQITTRNGLRGYHILHAALETYWNYHLAPAPPTKRSWRWLPWALMPLVALGAWIWGYQAGR</sequence>
<evidence type="ECO:0000313" key="2">
    <source>
        <dbReference type="EMBL" id="REF99197.1"/>
    </source>
</evidence>
<dbReference type="RefSeq" id="WP_116070395.1">
    <property type="nucleotide sequence ID" value="NZ_BONB01000002.1"/>
</dbReference>
<dbReference type="Proteomes" id="UP000256913">
    <property type="component" value="Unassembled WGS sequence"/>
</dbReference>